<sequence>MSVLSGVFHFPGSLDHPSLVGSFPEASPLGTTLWTSRRSVLYSVGEPVSGDRVHRAVLEVDGSSTAAVVLGRIHDGSVSDLRALGFGAACRNSAEVAISAYTAWGEGFVGRLGEECSVILWDEGAARLVLANGTASPDLLRFRRVRDRVHVHNVLRPTRTGGARGAAAWEVAQHEATFDSVCAGGRTTLHAA</sequence>
<comment type="caution">
    <text evidence="1">The sequence shown here is derived from an EMBL/GenBank/DDBJ whole genome shotgun (WGS) entry which is preliminary data.</text>
</comment>
<accession>A0ABV1KF42</accession>
<reference evidence="1 2" key="1">
    <citation type="submission" date="2024-03" db="EMBL/GenBank/DDBJ databases">
        <title>Draft genome sequence of Pseudonocardia nematodicida JCM 31783.</title>
        <authorList>
            <person name="Butdee W."/>
            <person name="Duangmal K."/>
        </authorList>
    </citation>
    <scope>NUCLEOTIDE SEQUENCE [LARGE SCALE GENOMIC DNA]</scope>
    <source>
        <strain evidence="1 2">JCM 31783</strain>
    </source>
</reference>
<dbReference type="Proteomes" id="UP001494902">
    <property type="component" value="Unassembled WGS sequence"/>
</dbReference>
<name>A0ABV1KF42_9PSEU</name>
<proteinExistence type="predicted"/>
<protein>
    <submittedName>
        <fullName evidence="1">Uncharacterized protein</fullName>
    </submittedName>
</protein>
<evidence type="ECO:0000313" key="2">
    <source>
        <dbReference type="Proteomes" id="UP001494902"/>
    </source>
</evidence>
<dbReference type="EMBL" id="JBEDNQ010000008">
    <property type="protein sequence ID" value="MEQ3552786.1"/>
    <property type="molecule type" value="Genomic_DNA"/>
</dbReference>
<keyword evidence="2" id="KW-1185">Reference proteome</keyword>
<evidence type="ECO:0000313" key="1">
    <source>
        <dbReference type="EMBL" id="MEQ3552786.1"/>
    </source>
</evidence>
<organism evidence="1 2">
    <name type="scientific">Pseudonocardia nematodicida</name>
    <dbReference type="NCBI Taxonomy" id="1206997"/>
    <lineage>
        <taxon>Bacteria</taxon>
        <taxon>Bacillati</taxon>
        <taxon>Actinomycetota</taxon>
        <taxon>Actinomycetes</taxon>
        <taxon>Pseudonocardiales</taxon>
        <taxon>Pseudonocardiaceae</taxon>
        <taxon>Pseudonocardia</taxon>
    </lineage>
</organism>
<gene>
    <name evidence="1" type="ORF">WIS52_20150</name>
</gene>
<dbReference type="RefSeq" id="WP_349299853.1">
    <property type="nucleotide sequence ID" value="NZ_JBEDNQ010000008.1"/>
</dbReference>